<evidence type="ECO:0000256" key="1">
    <source>
        <dbReference type="ARBA" id="ARBA00001917"/>
    </source>
</evidence>
<protein>
    <recommendedName>
        <fullName evidence="4">NADH:flavin oxidoreductase/NADH oxidase N-terminal domain-containing protein</fullName>
    </recommendedName>
</protein>
<evidence type="ECO:0000313" key="6">
    <source>
        <dbReference type="Proteomes" id="UP000318582"/>
    </source>
</evidence>
<proteinExistence type="inferred from homology"/>
<comment type="cofactor">
    <cofactor evidence="1">
        <name>FMN</name>
        <dbReference type="ChEBI" id="CHEBI:58210"/>
    </cofactor>
</comment>
<dbReference type="GO" id="GO:0016628">
    <property type="term" value="F:oxidoreductase activity, acting on the CH-CH group of donors, NAD or NADP as acceptor"/>
    <property type="evidence" value="ECO:0007669"/>
    <property type="project" value="UniProtKB-ARBA"/>
</dbReference>
<dbReference type="EMBL" id="QEAQ01000027">
    <property type="protein sequence ID" value="TPX59222.1"/>
    <property type="molecule type" value="Genomic_DNA"/>
</dbReference>
<dbReference type="CDD" id="cd02933">
    <property type="entry name" value="OYE_like_FMN"/>
    <property type="match status" value="1"/>
</dbReference>
<dbReference type="Gene3D" id="3.20.20.70">
    <property type="entry name" value="Aldolase class I"/>
    <property type="match status" value="1"/>
</dbReference>
<keyword evidence="3" id="KW-0560">Oxidoreductase</keyword>
<dbReference type="AlphaFoldDB" id="A0A507E5T3"/>
<dbReference type="PANTHER" id="PTHR22893">
    <property type="entry name" value="NADH OXIDOREDUCTASE-RELATED"/>
    <property type="match status" value="1"/>
</dbReference>
<evidence type="ECO:0000256" key="3">
    <source>
        <dbReference type="ARBA" id="ARBA00023002"/>
    </source>
</evidence>
<reference evidence="5 6" key="1">
    <citation type="journal article" date="2019" name="Sci. Rep.">
        <title>Comparative genomics of chytrid fungi reveal insights into the obligate biotrophic and pathogenic lifestyle of Synchytrium endobioticum.</title>
        <authorList>
            <person name="van de Vossenberg B.T.L.H."/>
            <person name="Warris S."/>
            <person name="Nguyen H.D.T."/>
            <person name="van Gent-Pelzer M.P.E."/>
            <person name="Joly D.L."/>
            <person name="van de Geest H.C."/>
            <person name="Bonants P.J.M."/>
            <person name="Smith D.S."/>
            <person name="Levesque C.A."/>
            <person name="van der Lee T.A.J."/>
        </authorList>
    </citation>
    <scope>NUCLEOTIDE SEQUENCE [LARGE SCALE GENOMIC DNA]</scope>
    <source>
        <strain evidence="5 6">CBS 809.83</strain>
    </source>
</reference>
<dbReference type="Pfam" id="PF00724">
    <property type="entry name" value="Oxidored_FMN"/>
    <property type="match status" value="1"/>
</dbReference>
<comment type="caution">
    <text evidence="5">The sequence shown here is derived from an EMBL/GenBank/DDBJ whole genome shotgun (WGS) entry which is preliminary data.</text>
</comment>
<dbReference type="InterPro" id="IPR001155">
    <property type="entry name" value="OxRdtase_FMN_N"/>
</dbReference>
<evidence type="ECO:0000256" key="2">
    <source>
        <dbReference type="ARBA" id="ARBA00005979"/>
    </source>
</evidence>
<keyword evidence="6" id="KW-1185">Reference proteome</keyword>
<name>A0A507E5T3_9FUNG</name>
<dbReference type="FunFam" id="3.20.20.70:FF:000059">
    <property type="entry name" value="N-ethylmaleimide reductase, FMN-linked"/>
    <property type="match status" value="1"/>
</dbReference>
<dbReference type="InterPro" id="IPR013785">
    <property type="entry name" value="Aldolase_TIM"/>
</dbReference>
<evidence type="ECO:0000259" key="4">
    <source>
        <dbReference type="Pfam" id="PF00724"/>
    </source>
</evidence>
<dbReference type="Proteomes" id="UP000318582">
    <property type="component" value="Unassembled WGS sequence"/>
</dbReference>
<dbReference type="PANTHER" id="PTHR22893:SF91">
    <property type="entry name" value="NADPH DEHYDROGENASE 2-RELATED"/>
    <property type="match status" value="1"/>
</dbReference>
<gene>
    <name evidence="5" type="ORF">PhCBS80983_g02573</name>
</gene>
<dbReference type="STRING" id="109895.A0A507E5T3"/>
<dbReference type="GO" id="GO:0005829">
    <property type="term" value="C:cytosol"/>
    <property type="evidence" value="ECO:0007669"/>
    <property type="project" value="UniProtKB-ARBA"/>
</dbReference>
<dbReference type="InterPro" id="IPR045247">
    <property type="entry name" value="Oye-like"/>
</dbReference>
<sequence>MTVNDILFTPVKVGDMQLKHRIALAPLTRSRSPKEVANSINAEYYAQRATDGGLLISEGTTCAATAIGYPDVPAILTAEQAAGWKLSTDAVHAKGGYIYAQLWHVGRASKPEFQPGGKKPVSASDIALEGKEAPRALSVEEIEEIVGEYKLSAQRSREAGFDGVEIHGAHGYLIDQFLQASSNVRTDAYGAGSIENRARFLFKVLDAVLSELPASKVAIRLSPYLDIQGAHSPDAKELFTYVLTRLATYNLSYVHLTEPTWGAWQTGPLHSESRLNDFKGLLKEPTKLILTGGYTHESATIAIKEGRADVIGIGRAFITNPDYVDRIRNGLELTPYGDPKGFYGGGRENYTSYKTYAEIQKEKKKTEIKEQPGAGAVPATHL</sequence>
<feature type="domain" description="NADH:flavin oxidoreductase/NADH oxidase N-terminal" evidence="4">
    <location>
        <begin position="7"/>
        <end position="333"/>
    </location>
</feature>
<comment type="similarity">
    <text evidence="2">Belongs to the NADH:flavin oxidoreductase/NADH oxidase family.</text>
</comment>
<evidence type="ECO:0000313" key="5">
    <source>
        <dbReference type="EMBL" id="TPX59222.1"/>
    </source>
</evidence>
<accession>A0A507E5T3</accession>
<dbReference type="SUPFAM" id="SSF51395">
    <property type="entry name" value="FMN-linked oxidoreductases"/>
    <property type="match status" value="1"/>
</dbReference>
<dbReference type="GO" id="GO:0010181">
    <property type="term" value="F:FMN binding"/>
    <property type="evidence" value="ECO:0007669"/>
    <property type="project" value="InterPro"/>
</dbReference>
<organism evidence="5 6">
    <name type="scientific">Powellomyces hirtus</name>
    <dbReference type="NCBI Taxonomy" id="109895"/>
    <lineage>
        <taxon>Eukaryota</taxon>
        <taxon>Fungi</taxon>
        <taxon>Fungi incertae sedis</taxon>
        <taxon>Chytridiomycota</taxon>
        <taxon>Chytridiomycota incertae sedis</taxon>
        <taxon>Chytridiomycetes</taxon>
        <taxon>Spizellomycetales</taxon>
        <taxon>Powellomycetaceae</taxon>
        <taxon>Powellomyces</taxon>
    </lineage>
</organism>